<dbReference type="EMBL" id="SSOB01000025">
    <property type="protein sequence ID" value="THF76403.1"/>
    <property type="molecule type" value="Genomic_DNA"/>
</dbReference>
<proteinExistence type="predicted"/>
<dbReference type="SUPFAM" id="SSF55469">
    <property type="entry name" value="FMN-dependent nitroreductase-like"/>
    <property type="match status" value="2"/>
</dbReference>
<feature type="domain" description="Nitroreductase" evidence="1">
    <location>
        <begin position="146"/>
        <end position="306"/>
    </location>
</feature>
<dbReference type="AlphaFoldDB" id="A0A4S4BNK4"/>
<dbReference type="Pfam" id="PF00881">
    <property type="entry name" value="Nitroreductase"/>
    <property type="match status" value="2"/>
</dbReference>
<reference evidence="2 3" key="1">
    <citation type="submission" date="2019-04" db="EMBL/GenBank/DDBJ databases">
        <title>Cohnella sp. nov. isolated from preserved vegetables.</title>
        <authorList>
            <person name="Lin S.-Y."/>
            <person name="Hung M.-H."/>
            <person name="Young C.-C."/>
        </authorList>
    </citation>
    <scope>NUCLEOTIDE SEQUENCE [LARGE SCALE GENOMIC DNA]</scope>
    <source>
        <strain evidence="2 3">CC-MHH1044</strain>
    </source>
</reference>
<comment type="caution">
    <text evidence="2">The sequence shown here is derived from an EMBL/GenBank/DDBJ whole genome shotgun (WGS) entry which is preliminary data.</text>
</comment>
<evidence type="ECO:0000259" key="1">
    <source>
        <dbReference type="Pfam" id="PF00881"/>
    </source>
</evidence>
<dbReference type="InterPro" id="IPR052530">
    <property type="entry name" value="NAD(P)H_nitroreductase"/>
</dbReference>
<dbReference type="Proteomes" id="UP000310636">
    <property type="component" value="Unassembled WGS sequence"/>
</dbReference>
<dbReference type="PANTHER" id="PTHR43821">
    <property type="entry name" value="NAD(P)H NITROREDUCTASE YDJA-RELATED"/>
    <property type="match status" value="1"/>
</dbReference>
<dbReference type="InterPro" id="IPR029479">
    <property type="entry name" value="Nitroreductase"/>
</dbReference>
<dbReference type="PANTHER" id="PTHR43821:SF1">
    <property type="entry name" value="NAD(P)H NITROREDUCTASE YDJA-RELATED"/>
    <property type="match status" value="1"/>
</dbReference>
<dbReference type="RefSeq" id="WP_136371435.1">
    <property type="nucleotide sequence ID" value="NZ_SSOB01000025.1"/>
</dbReference>
<feature type="domain" description="Nitroreductase" evidence="1">
    <location>
        <begin position="16"/>
        <end position="52"/>
    </location>
</feature>
<dbReference type="InterPro" id="IPR000415">
    <property type="entry name" value="Nitroreductase-like"/>
</dbReference>
<dbReference type="OrthoDB" id="9804207at2"/>
<keyword evidence="3" id="KW-1185">Reference proteome</keyword>
<accession>A0A4S4BNK4</accession>
<dbReference type="GO" id="GO:0016491">
    <property type="term" value="F:oxidoreductase activity"/>
    <property type="evidence" value="ECO:0007669"/>
    <property type="project" value="InterPro"/>
</dbReference>
<name>A0A4S4BNK4_9BACL</name>
<sequence length="331" mass="36473">MKLTDLLPAIWDEPIFTGKPVSRETLLSLLDVAVWAPNHHLREPWTFTWMESARNAEGQAPGMLWIGMPAGGKPRHEADDEAAVWCLVHNLRIAAREQGIGVRLEKAPADRPEAAGRPEKEKVVAVLAIGYADMTPLANAAFSSLIRERRTVRQFADRKVEAELVRELLQACTPQASAGAGDASRPWRVIEAGSDSERGALADLMMAQLKDMLAYKIVPGKIKQVFRQKTFAIPFNLIFVLEDSRAKEADGLGEVCGVMQGFQLAAWERGLGMTWSSSEQLKYPDFARGLGLAPGESVLGILHMGYAAKVPKARPRTPAEKKLRFVPSERN</sequence>
<evidence type="ECO:0000313" key="2">
    <source>
        <dbReference type="EMBL" id="THF76403.1"/>
    </source>
</evidence>
<organism evidence="2 3">
    <name type="scientific">Cohnella fermenti</name>
    <dbReference type="NCBI Taxonomy" id="2565925"/>
    <lineage>
        <taxon>Bacteria</taxon>
        <taxon>Bacillati</taxon>
        <taxon>Bacillota</taxon>
        <taxon>Bacilli</taxon>
        <taxon>Bacillales</taxon>
        <taxon>Paenibacillaceae</taxon>
        <taxon>Cohnella</taxon>
    </lineage>
</organism>
<protein>
    <recommendedName>
        <fullName evidence="1">Nitroreductase domain-containing protein</fullName>
    </recommendedName>
</protein>
<evidence type="ECO:0000313" key="3">
    <source>
        <dbReference type="Proteomes" id="UP000310636"/>
    </source>
</evidence>
<gene>
    <name evidence="2" type="ORF">E6C55_19225</name>
</gene>
<dbReference type="Gene3D" id="3.40.109.10">
    <property type="entry name" value="NADH Oxidase"/>
    <property type="match status" value="2"/>
</dbReference>